<keyword evidence="3" id="KW-1185">Reference proteome</keyword>
<organism evidence="2 3">
    <name type="scientific">Dawidia soli</name>
    <dbReference type="NCBI Taxonomy" id="2782352"/>
    <lineage>
        <taxon>Bacteria</taxon>
        <taxon>Pseudomonadati</taxon>
        <taxon>Bacteroidota</taxon>
        <taxon>Cytophagia</taxon>
        <taxon>Cytophagales</taxon>
        <taxon>Chryseotaleaceae</taxon>
        <taxon>Dawidia</taxon>
    </lineage>
</organism>
<dbReference type="Gene3D" id="3.10.450.50">
    <property type="match status" value="1"/>
</dbReference>
<name>A0AAP2DD17_9BACT</name>
<comment type="caution">
    <text evidence="2">The sequence shown here is derived from an EMBL/GenBank/DDBJ whole genome shotgun (WGS) entry which is preliminary data.</text>
</comment>
<dbReference type="Pfam" id="PF13474">
    <property type="entry name" value="SnoaL_3"/>
    <property type="match status" value="1"/>
</dbReference>
<evidence type="ECO:0000313" key="3">
    <source>
        <dbReference type="Proteomes" id="UP001319180"/>
    </source>
</evidence>
<feature type="domain" description="SnoaL-like" evidence="1">
    <location>
        <begin position="38"/>
        <end position="157"/>
    </location>
</feature>
<dbReference type="RefSeq" id="WP_254093031.1">
    <property type="nucleotide sequence ID" value="NZ_JAHESC010000048.1"/>
</dbReference>
<dbReference type="SUPFAM" id="SSF54427">
    <property type="entry name" value="NTF2-like"/>
    <property type="match status" value="1"/>
</dbReference>
<reference evidence="2 3" key="1">
    <citation type="submission" date="2021-05" db="EMBL/GenBank/DDBJ databases">
        <title>A Polyphasic approach of four new species of the genus Ohtaekwangia: Ohtaekwangia histidinii sp. nov., Ohtaekwangia cretensis sp. nov., Ohtaekwangia indiensis sp. nov., Ohtaekwangia reichenbachii sp. nov. from diverse environment.</title>
        <authorList>
            <person name="Octaviana S."/>
        </authorList>
    </citation>
    <scope>NUCLEOTIDE SEQUENCE [LARGE SCALE GENOMIC DNA]</scope>
    <source>
        <strain evidence="2 3">PWU37</strain>
    </source>
</reference>
<protein>
    <submittedName>
        <fullName evidence="2">Nuclear transport factor 2 family protein</fullName>
    </submittedName>
</protein>
<dbReference type="EMBL" id="JAHESC010000048">
    <property type="protein sequence ID" value="MBT1689808.1"/>
    <property type="molecule type" value="Genomic_DNA"/>
</dbReference>
<dbReference type="InterPro" id="IPR032710">
    <property type="entry name" value="NTF2-like_dom_sf"/>
</dbReference>
<proteinExistence type="predicted"/>
<dbReference type="AlphaFoldDB" id="A0AAP2DD17"/>
<dbReference type="Proteomes" id="UP001319180">
    <property type="component" value="Unassembled WGS sequence"/>
</dbReference>
<evidence type="ECO:0000313" key="2">
    <source>
        <dbReference type="EMBL" id="MBT1689808.1"/>
    </source>
</evidence>
<sequence length="173" mass="19429">MKILLVKVIVAATFAALSFMVPDRPAARVSADEDAIKKVIIAETEAFWDKDFSALADQWAHGDYVRVVGWWQRGGVTVMKGWSVIGGRMEKLITDNPEKNRQQVRRENMNIRVSGNMAWVTFEQYGTDTGEAAMDMPGLSYETRILEKQGGRWKIVYAGWLLDGSGESKQAKN</sequence>
<evidence type="ECO:0000259" key="1">
    <source>
        <dbReference type="Pfam" id="PF13474"/>
    </source>
</evidence>
<gene>
    <name evidence="2" type="ORF">KK078_24820</name>
</gene>
<dbReference type="InterPro" id="IPR037401">
    <property type="entry name" value="SnoaL-like"/>
</dbReference>
<accession>A0AAP2DD17</accession>